<sequence>MVIQCGGGAKSSWKVENVHGLYRPEQNMPEGPLSTTSDRLAGATYQRLVNKMFKDLIGKTMEVYVDDMLVKSKEEEEHLNHLQAAFEVMRKYGMKLNPTKCMFGVRGEKFLGYMGGEEFQWTEECDQTLHDLKQYLATPPLLANPKVVETLYLSLAVSEEAVSSALV</sequence>
<protein>
    <submittedName>
        <fullName evidence="2">Retrovirus-related Pol polyprotein from transposon opus</fullName>
    </submittedName>
</protein>
<dbReference type="InterPro" id="IPR043128">
    <property type="entry name" value="Rev_trsase/Diguanyl_cyclase"/>
</dbReference>
<dbReference type="InterPro" id="IPR000477">
    <property type="entry name" value="RT_dom"/>
</dbReference>
<dbReference type="PANTHER" id="PTHR24559">
    <property type="entry name" value="TRANSPOSON TY3-I GAG-POL POLYPROTEIN"/>
    <property type="match status" value="1"/>
</dbReference>
<gene>
    <name evidence="2" type="ORF">Sango_1249200</name>
</gene>
<organism evidence="2 3">
    <name type="scientific">Sesamum angolense</name>
    <dbReference type="NCBI Taxonomy" id="2727404"/>
    <lineage>
        <taxon>Eukaryota</taxon>
        <taxon>Viridiplantae</taxon>
        <taxon>Streptophyta</taxon>
        <taxon>Embryophyta</taxon>
        <taxon>Tracheophyta</taxon>
        <taxon>Spermatophyta</taxon>
        <taxon>Magnoliopsida</taxon>
        <taxon>eudicotyledons</taxon>
        <taxon>Gunneridae</taxon>
        <taxon>Pentapetalae</taxon>
        <taxon>asterids</taxon>
        <taxon>lamiids</taxon>
        <taxon>Lamiales</taxon>
        <taxon>Pedaliaceae</taxon>
        <taxon>Sesamum</taxon>
    </lineage>
</organism>
<dbReference type="AlphaFoldDB" id="A0AAE1WR39"/>
<dbReference type="CDD" id="cd01647">
    <property type="entry name" value="RT_LTR"/>
    <property type="match status" value="1"/>
</dbReference>
<evidence type="ECO:0000313" key="3">
    <source>
        <dbReference type="Proteomes" id="UP001289374"/>
    </source>
</evidence>
<dbReference type="PROSITE" id="PS50878">
    <property type="entry name" value="RT_POL"/>
    <property type="match status" value="1"/>
</dbReference>
<proteinExistence type="predicted"/>
<accession>A0AAE1WR39</accession>
<dbReference type="EMBL" id="JACGWL010000007">
    <property type="protein sequence ID" value="KAK4397737.1"/>
    <property type="molecule type" value="Genomic_DNA"/>
</dbReference>
<name>A0AAE1WR39_9LAMI</name>
<dbReference type="SUPFAM" id="SSF56672">
    <property type="entry name" value="DNA/RNA polymerases"/>
    <property type="match status" value="1"/>
</dbReference>
<reference evidence="2" key="1">
    <citation type="submission" date="2020-06" db="EMBL/GenBank/DDBJ databases">
        <authorList>
            <person name="Li T."/>
            <person name="Hu X."/>
            <person name="Zhang T."/>
            <person name="Song X."/>
            <person name="Zhang H."/>
            <person name="Dai N."/>
            <person name="Sheng W."/>
            <person name="Hou X."/>
            <person name="Wei L."/>
        </authorList>
    </citation>
    <scope>NUCLEOTIDE SEQUENCE</scope>
    <source>
        <strain evidence="2">K16</strain>
        <tissue evidence="2">Leaf</tissue>
    </source>
</reference>
<dbReference type="InterPro" id="IPR043502">
    <property type="entry name" value="DNA/RNA_pol_sf"/>
</dbReference>
<feature type="domain" description="Reverse transcriptase" evidence="1">
    <location>
        <begin position="1"/>
        <end position="118"/>
    </location>
</feature>
<dbReference type="Gene3D" id="3.30.70.270">
    <property type="match status" value="1"/>
</dbReference>
<dbReference type="InterPro" id="IPR053134">
    <property type="entry name" value="RNA-dir_DNA_polymerase"/>
</dbReference>
<dbReference type="Proteomes" id="UP001289374">
    <property type="component" value="Unassembled WGS sequence"/>
</dbReference>
<dbReference type="Pfam" id="PF00078">
    <property type="entry name" value="RVT_1"/>
    <property type="match status" value="1"/>
</dbReference>
<evidence type="ECO:0000259" key="1">
    <source>
        <dbReference type="PROSITE" id="PS50878"/>
    </source>
</evidence>
<dbReference type="FunFam" id="3.30.70.270:FF:000003">
    <property type="entry name" value="Transposon Ty3-G Gag-Pol polyprotein"/>
    <property type="match status" value="1"/>
</dbReference>
<reference evidence="2" key="2">
    <citation type="journal article" date="2024" name="Plant">
        <title>Genomic evolution and insights into agronomic trait innovations of Sesamum species.</title>
        <authorList>
            <person name="Miao H."/>
            <person name="Wang L."/>
            <person name="Qu L."/>
            <person name="Liu H."/>
            <person name="Sun Y."/>
            <person name="Le M."/>
            <person name="Wang Q."/>
            <person name="Wei S."/>
            <person name="Zheng Y."/>
            <person name="Lin W."/>
            <person name="Duan Y."/>
            <person name="Cao H."/>
            <person name="Xiong S."/>
            <person name="Wang X."/>
            <person name="Wei L."/>
            <person name="Li C."/>
            <person name="Ma Q."/>
            <person name="Ju M."/>
            <person name="Zhao R."/>
            <person name="Li G."/>
            <person name="Mu C."/>
            <person name="Tian Q."/>
            <person name="Mei H."/>
            <person name="Zhang T."/>
            <person name="Gao T."/>
            <person name="Zhang H."/>
        </authorList>
    </citation>
    <scope>NUCLEOTIDE SEQUENCE</scope>
    <source>
        <strain evidence="2">K16</strain>
    </source>
</reference>
<keyword evidence="3" id="KW-1185">Reference proteome</keyword>
<comment type="caution">
    <text evidence="2">The sequence shown here is derived from an EMBL/GenBank/DDBJ whole genome shotgun (WGS) entry which is preliminary data.</text>
</comment>
<evidence type="ECO:0000313" key="2">
    <source>
        <dbReference type="EMBL" id="KAK4397737.1"/>
    </source>
</evidence>
<dbReference type="PANTHER" id="PTHR24559:SF431">
    <property type="entry name" value="RNA-DIRECTED DNA POLYMERASE HOMOLOG"/>
    <property type="match status" value="1"/>
</dbReference>